<reference evidence="2 3" key="1">
    <citation type="submission" date="2018-11" db="EMBL/GenBank/DDBJ databases">
        <title>Mesobaculum littorinae gen. nov., sp. nov., isolated from Littorina scabra that represents a novel genus of the order Rhodobacteraceae.</title>
        <authorList>
            <person name="Li F."/>
        </authorList>
    </citation>
    <scope>NUCLEOTIDE SEQUENCE [LARGE SCALE GENOMIC DNA]</scope>
    <source>
        <strain evidence="2 3">M0103</strain>
    </source>
</reference>
<dbReference type="Proteomes" id="UP000285908">
    <property type="component" value="Unassembled WGS sequence"/>
</dbReference>
<keyword evidence="3" id="KW-1185">Reference proteome</keyword>
<evidence type="ECO:0000313" key="2">
    <source>
        <dbReference type="EMBL" id="RVV99569.1"/>
    </source>
</evidence>
<proteinExistence type="predicted"/>
<accession>A0A438ALL9</accession>
<sequence>MTDLAGHFATAWRMLDEGAADPHAPAHLLTLATNGAGFPEARMVALRGADRAAGVIEIETDAATAKVAQLLADPRATALAWDPARSVQLRLRLRVTVVTGPDLHARWEAMPAHRRLNYGGAPPPGTPLPEPEAYAKHPERARLALLRGQVEELELLDLSGEMHLRALWRAEDGFAGGWIAP</sequence>
<dbReference type="GO" id="GO:0010181">
    <property type="term" value="F:FMN binding"/>
    <property type="evidence" value="ECO:0007669"/>
    <property type="project" value="InterPro"/>
</dbReference>
<comment type="caution">
    <text evidence="2">The sequence shown here is derived from an EMBL/GenBank/DDBJ whole genome shotgun (WGS) entry which is preliminary data.</text>
</comment>
<dbReference type="InterPro" id="IPR012349">
    <property type="entry name" value="Split_barrel_FMN-bd"/>
</dbReference>
<dbReference type="InterPro" id="IPR024624">
    <property type="entry name" value="Pyridox_Oxase_Alr4036_FMN-bd"/>
</dbReference>
<organism evidence="2 3">
    <name type="scientific">Mesobaculum littorinae</name>
    <dbReference type="NCBI Taxonomy" id="2486419"/>
    <lineage>
        <taxon>Bacteria</taxon>
        <taxon>Pseudomonadati</taxon>
        <taxon>Pseudomonadota</taxon>
        <taxon>Alphaproteobacteria</taxon>
        <taxon>Rhodobacterales</taxon>
        <taxon>Roseobacteraceae</taxon>
        <taxon>Mesobaculum</taxon>
    </lineage>
</organism>
<dbReference type="AlphaFoldDB" id="A0A438ALL9"/>
<name>A0A438ALL9_9RHOB</name>
<dbReference type="Pfam" id="PF12766">
    <property type="entry name" value="Pyridox_oxase_2"/>
    <property type="match status" value="1"/>
</dbReference>
<evidence type="ECO:0000259" key="1">
    <source>
        <dbReference type="Pfam" id="PF12766"/>
    </source>
</evidence>
<dbReference type="OrthoDB" id="5120525at2"/>
<protein>
    <submittedName>
        <fullName evidence="2">Pyridoxamine 5'-phosphate oxidase</fullName>
    </submittedName>
</protein>
<feature type="domain" description="Pyridoxamine 5'-phosphate oxidase Alr4036 family FMN-binding" evidence="1">
    <location>
        <begin position="18"/>
        <end position="98"/>
    </location>
</feature>
<evidence type="ECO:0000313" key="3">
    <source>
        <dbReference type="Proteomes" id="UP000285908"/>
    </source>
</evidence>
<dbReference type="Gene3D" id="2.30.110.10">
    <property type="entry name" value="Electron Transport, Fmn-binding Protein, Chain A"/>
    <property type="match status" value="1"/>
</dbReference>
<dbReference type="EMBL" id="RQXX01000001">
    <property type="protein sequence ID" value="RVV99569.1"/>
    <property type="molecule type" value="Genomic_DNA"/>
</dbReference>
<gene>
    <name evidence="2" type="ORF">EKE94_02490</name>
</gene>
<dbReference type="RefSeq" id="WP_127905012.1">
    <property type="nucleotide sequence ID" value="NZ_RQXX01000001.1"/>
</dbReference>
<dbReference type="SUPFAM" id="SSF50475">
    <property type="entry name" value="FMN-binding split barrel"/>
    <property type="match status" value="1"/>
</dbReference>